<dbReference type="EMBL" id="FPIZ01000005">
    <property type="protein sequence ID" value="SFW48504.1"/>
    <property type="molecule type" value="Genomic_DNA"/>
</dbReference>
<protein>
    <submittedName>
        <fullName evidence="1">Uncharacterized protein</fullName>
    </submittedName>
</protein>
<dbReference type="EMBL" id="CP140154">
    <property type="protein sequence ID" value="WQG88353.1"/>
    <property type="molecule type" value="Genomic_DNA"/>
</dbReference>
<reference evidence="1 3" key="1">
    <citation type="submission" date="2016-11" db="EMBL/GenBank/DDBJ databases">
        <authorList>
            <person name="Jaros S."/>
            <person name="Januszkiewicz K."/>
            <person name="Wedrychowicz H."/>
        </authorList>
    </citation>
    <scope>NUCLEOTIDE SEQUENCE [LARGE SCALE GENOMIC DNA]</scope>
    <source>
        <strain evidence="1 3">DSM 784</strain>
    </source>
</reference>
<dbReference type="OrthoDB" id="669822at2"/>
<evidence type="ECO:0000313" key="1">
    <source>
        <dbReference type="EMBL" id="SFW48504.1"/>
    </source>
</evidence>
<sequence length="158" mass="18267">MKNIELMGLLFFLSCHQPPRNCINSYTVDLLDINESLAYNQSYHIHNDTLRISFNDKLRNGKNSVLFEKILDKNQKNKFCNYISSFNIDTLKSEYVNQSAQDGDQKIIAISIGAKKKSVYISTVYMENIADLIKNMNELIDSSKLKIIYAEYKITHPM</sequence>
<dbReference type="RefSeq" id="WP_072359634.1">
    <property type="nucleotide sequence ID" value="NZ_CP139972.1"/>
</dbReference>
<gene>
    <name evidence="1" type="ORF">SAMN05661012_02091</name>
    <name evidence="2" type="ORF">SR876_25875</name>
</gene>
<dbReference type="Proteomes" id="UP000183788">
    <property type="component" value="Unassembled WGS sequence"/>
</dbReference>
<organism evidence="1 3">
    <name type="scientific">Chitinophaga sancti</name>
    <dbReference type="NCBI Taxonomy" id="1004"/>
    <lineage>
        <taxon>Bacteria</taxon>
        <taxon>Pseudomonadati</taxon>
        <taxon>Bacteroidota</taxon>
        <taxon>Chitinophagia</taxon>
        <taxon>Chitinophagales</taxon>
        <taxon>Chitinophagaceae</taxon>
        <taxon>Chitinophaga</taxon>
    </lineage>
</organism>
<reference evidence="2 4" key="2">
    <citation type="submission" date="2023-11" db="EMBL/GenBank/DDBJ databases">
        <title>MicrobeMod: A computational toolkit for identifying prokaryotic methylation and restriction-modification with nanopore sequencing.</title>
        <authorList>
            <person name="Crits-Christoph A."/>
            <person name="Kang S.C."/>
            <person name="Lee H."/>
            <person name="Ostrov N."/>
        </authorList>
    </citation>
    <scope>NUCLEOTIDE SEQUENCE [LARGE SCALE GENOMIC DNA]</scope>
    <source>
        <strain evidence="2 4">ATCC 23090</strain>
    </source>
</reference>
<evidence type="ECO:0000313" key="3">
    <source>
        <dbReference type="Proteomes" id="UP000183788"/>
    </source>
</evidence>
<name>A0A1K1PL84_9BACT</name>
<evidence type="ECO:0000313" key="2">
    <source>
        <dbReference type="EMBL" id="WQG88353.1"/>
    </source>
</evidence>
<evidence type="ECO:0000313" key="4">
    <source>
        <dbReference type="Proteomes" id="UP001326715"/>
    </source>
</evidence>
<dbReference type="AlphaFoldDB" id="A0A1K1PL84"/>
<dbReference type="Proteomes" id="UP001326715">
    <property type="component" value="Chromosome"/>
</dbReference>
<keyword evidence="4" id="KW-1185">Reference proteome</keyword>
<proteinExistence type="predicted"/>
<accession>A0A1K1PL84</accession>